<evidence type="ECO:0000313" key="1">
    <source>
        <dbReference type="EMBL" id="GAG27867.1"/>
    </source>
</evidence>
<feature type="non-terminal residue" evidence="1">
    <location>
        <position position="1"/>
    </location>
</feature>
<organism evidence="1">
    <name type="scientific">marine sediment metagenome</name>
    <dbReference type="NCBI Taxonomy" id="412755"/>
    <lineage>
        <taxon>unclassified sequences</taxon>
        <taxon>metagenomes</taxon>
        <taxon>ecological metagenomes</taxon>
    </lineage>
</organism>
<feature type="non-terminal residue" evidence="1">
    <location>
        <position position="260"/>
    </location>
</feature>
<name>X0WXD6_9ZZZZ</name>
<dbReference type="AlphaFoldDB" id="X0WXD6"/>
<comment type="caution">
    <text evidence="1">The sequence shown here is derived from an EMBL/GenBank/DDBJ whole genome shotgun (WGS) entry which is preliminary data.</text>
</comment>
<proteinExistence type="predicted"/>
<reference evidence="1" key="1">
    <citation type="journal article" date="2014" name="Front. Microbiol.">
        <title>High frequency of phylogenetically diverse reductive dehalogenase-homologous genes in deep subseafloor sedimentary metagenomes.</title>
        <authorList>
            <person name="Kawai M."/>
            <person name="Futagami T."/>
            <person name="Toyoda A."/>
            <person name="Takaki Y."/>
            <person name="Nishi S."/>
            <person name="Hori S."/>
            <person name="Arai W."/>
            <person name="Tsubouchi T."/>
            <person name="Morono Y."/>
            <person name="Uchiyama I."/>
            <person name="Ito T."/>
            <person name="Fujiyama A."/>
            <person name="Inagaki F."/>
            <person name="Takami H."/>
        </authorList>
    </citation>
    <scope>NUCLEOTIDE SEQUENCE</scope>
    <source>
        <strain evidence="1">Expedition CK06-06</strain>
    </source>
</reference>
<protein>
    <submittedName>
        <fullName evidence="1">Uncharacterized protein</fullName>
    </submittedName>
</protein>
<sequence>HYFDPRLLMVFYRVLLNDEKARLVLKNNHIKAILVSHYIGLGSGPLSRVALKMKIPVYWKGGGHEIIALTVFNKLSQVYDYPRKPSKKLIDLLVKKYKKKVESEFNKFIDESIKLSRYGSFSVAYNNVLSSSVSKDKFLKKMQLKKKPIFFVMLHAFNDHPHSHFKKMLFNDYYDWFIQTFNFAKSDPSKNWIFKEHPANKFYPTKDLDFKEIMKSLPQHVKFVSRNSSIGASVVLNAADLIVTCLGTAGVEMPALRGIP</sequence>
<gene>
    <name evidence="1" type="ORF">S01H1_52209</name>
</gene>
<accession>X0WXD6</accession>
<dbReference type="EMBL" id="BARS01033738">
    <property type="protein sequence ID" value="GAG27867.1"/>
    <property type="molecule type" value="Genomic_DNA"/>
</dbReference>